<organism evidence="1 2">
    <name type="scientific">Metabacillus niabensis</name>
    <dbReference type="NCBI Taxonomy" id="324854"/>
    <lineage>
        <taxon>Bacteria</taxon>
        <taxon>Bacillati</taxon>
        <taxon>Bacillota</taxon>
        <taxon>Bacilli</taxon>
        <taxon>Bacillales</taxon>
        <taxon>Bacillaceae</taxon>
        <taxon>Metabacillus</taxon>
    </lineage>
</organism>
<evidence type="ECO:0000313" key="2">
    <source>
        <dbReference type="Proteomes" id="UP001232245"/>
    </source>
</evidence>
<proteinExistence type="predicted"/>
<dbReference type="EMBL" id="JAUSTZ010000001">
    <property type="protein sequence ID" value="MDQ0224122.1"/>
    <property type="molecule type" value="Genomic_DNA"/>
</dbReference>
<keyword evidence="2" id="KW-1185">Reference proteome</keyword>
<name>A0ABT9YWY7_9BACI</name>
<comment type="caution">
    <text evidence="1">The sequence shown here is derived from an EMBL/GenBank/DDBJ whole genome shotgun (WGS) entry which is preliminary data.</text>
</comment>
<evidence type="ECO:0000313" key="1">
    <source>
        <dbReference type="EMBL" id="MDQ0224122.1"/>
    </source>
</evidence>
<protein>
    <submittedName>
        <fullName evidence="1">Uncharacterized protein</fullName>
    </submittedName>
</protein>
<sequence length="68" mass="8220">MTKASFSKFVESIYRKHDRIQSEQDTRIEQITTQLEEIDKKSVDFEKRMESIAEDIGQWLIKHEFDKK</sequence>
<reference evidence="1 2" key="1">
    <citation type="submission" date="2023-07" db="EMBL/GenBank/DDBJ databases">
        <title>Genomic Encyclopedia of Type Strains, Phase IV (KMG-IV): sequencing the most valuable type-strain genomes for metagenomic binning, comparative biology and taxonomic classification.</title>
        <authorList>
            <person name="Goeker M."/>
        </authorList>
    </citation>
    <scope>NUCLEOTIDE SEQUENCE [LARGE SCALE GENOMIC DNA]</scope>
    <source>
        <strain evidence="1 2">DSM 17723</strain>
    </source>
</reference>
<accession>A0ABT9YWY7</accession>
<dbReference type="RefSeq" id="WP_174879856.1">
    <property type="nucleotide sequence ID" value="NZ_CADEPK010000074.1"/>
</dbReference>
<gene>
    <name evidence="1" type="ORF">J2S02_000444</name>
</gene>
<dbReference type="Proteomes" id="UP001232245">
    <property type="component" value="Unassembled WGS sequence"/>
</dbReference>